<dbReference type="AlphaFoldDB" id="B9XIN1"/>
<dbReference type="Proteomes" id="UP000003688">
    <property type="component" value="Unassembled WGS sequence"/>
</dbReference>
<gene>
    <name evidence="1" type="ORF">Cflav_PD2990</name>
</gene>
<comment type="caution">
    <text evidence="1">The sequence shown here is derived from an EMBL/GenBank/DDBJ whole genome shotgun (WGS) entry which is preliminary data.</text>
</comment>
<organism evidence="1 2">
    <name type="scientific">Pedosphaera parvula (strain Ellin514)</name>
    <dbReference type="NCBI Taxonomy" id="320771"/>
    <lineage>
        <taxon>Bacteria</taxon>
        <taxon>Pseudomonadati</taxon>
        <taxon>Verrucomicrobiota</taxon>
        <taxon>Pedosphaerae</taxon>
        <taxon>Pedosphaerales</taxon>
        <taxon>Pedosphaeraceae</taxon>
        <taxon>Pedosphaera</taxon>
    </lineage>
</organism>
<proteinExistence type="predicted"/>
<accession>B9XIN1</accession>
<evidence type="ECO:0000313" key="1">
    <source>
        <dbReference type="EMBL" id="EEF60294.1"/>
    </source>
</evidence>
<protein>
    <submittedName>
        <fullName evidence="1">Uncharacterized protein</fullName>
    </submittedName>
</protein>
<reference evidence="1 2" key="1">
    <citation type="journal article" date="2011" name="J. Bacteriol.">
        <title>Genome sequence of 'Pedosphaera parvula' Ellin514, an aerobic Verrucomicrobial isolate from pasture soil.</title>
        <authorList>
            <person name="Kant R."/>
            <person name="van Passel M.W."/>
            <person name="Sangwan P."/>
            <person name="Palva A."/>
            <person name="Lucas S."/>
            <person name="Copeland A."/>
            <person name="Lapidus A."/>
            <person name="Glavina Del Rio T."/>
            <person name="Dalin E."/>
            <person name="Tice H."/>
            <person name="Bruce D."/>
            <person name="Goodwin L."/>
            <person name="Pitluck S."/>
            <person name="Chertkov O."/>
            <person name="Larimer F.W."/>
            <person name="Land M.L."/>
            <person name="Hauser L."/>
            <person name="Brettin T.S."/>
            <person name="Detter J.C."/>
            <person name="Han S."/>
            <person name="de Vos W.M."/>
            <person name="Janssen P.H."/>
            <person name="Smidt H."/>
        </authorList>
    </citation>
    <scope>NUCLEOTIDE SEQUENCE [LARGE SCALE GENOMIC DNA]</scope>
    <source>
        <strain evidence="1 2">Ellin514</strain>
    </source>
</reference>
<dbReference type="STRING" id="320771.Cflav_PD2990"/>
<name>B9XIN1_PEDPL</name>
<keyword evidence="2" id="KW-1185">Reference proteome</keyword>
<evidence type="ECO:0000313" key="2">
    <source>
        <dbReference type="Proteomes" id="UP000003688"/>
    </source>
</evidence>
<sequence length="48" mass="5619">MENAQNTSKVYGYRLELVCFLNFYADPSRGLGKCNQTFSVFLMLIWYS</sequence>
<dbReference type="EMBL" id="ABOX02000018">
    <property type="protein sequence ID" value="EEF60294.1"/>
    <property type="molecule type" value="Genomic_DNA"/>
</dbReference>